<dbReference type="EMBL" id="JBEPMJ010000041">
    <property type="protein sequence ID" value="MET3752204.1"/>
    <property type="molecule type" value="Genomic_DNA"/>
</dbReference>
<dbReference type="SUPFAM" id="SSF48108">
    <property type="entry name" value="Carbamoyl phosphate synthetase, large subunit connection domain"/>
    <property type="match status" value="1"/>
</dbReference>
<name>A0ABV2M728_9FIRM</name>
<dbReference type="Gene3D" id="1.10.10.2910">
    <property type="match status" value="1"/>
</dbReference>
<reference evidence="2 3" key="1">
    <citation type="submission" date="2024-06" db="EMBL/GenBank/DDBJ databases">
        <title>Genomic Encyclopedia of Type Strains, Phase IV (KMG-IV): sequencing the most valuable type-strain genomes for metagenomic binning, comparative biology and taxonomic classification.</title>
        <authorList>
            <person name="Goeker M."/>
        </authorList>
    </citation>
    <scope>NUCLEOTIDE SEQUENCE [LARGE SCALE GENOMIC DNA]</scope>
    <source>
        <strain evidence="2 3">DSM 29492</strain>
    </source>
</reference>
<organism evidence="2 3">
    <name type="scientific">Blautia caecimuris</name>
    <dbReference type="NCBI Taxonomy" id="1796615"/>
    <lineage>
        <taxon>Bacteria</taxon>
        <taxon>Bacillati</taxon>
        <taxon>Bacillota</taxon>
        <taxon>Clostridia</taxon>
        <taxon>Lachnospirales</taxon>
        <taxon>Lachnospiraceae</taxon>
        <taxon>Blautia</taxon>
    </lineage>
</organism>
<dbReference type="Pfam" id="PF06114">
    <property type="entry name" value="Peptidase_M78"/>
    <property type="match status" value="1"/>
</dbReference>
<evidence type="ECO:0000259" key="1">
    <source>
        <dbReference type="Pfam" id="PF06114"/>
    </source>
</evidence>
<protein>
    <submittedName>
        <fullName evidence="2">Zn-dependent peptidase ImmA (M78 family)</fullName>
    </submittedName>
</protein>
<sequence length="170" mass="19493">MMNAEQLSRGGEKLVKRCGSRDPFEIARQLGINVMLCDNFGSLKGMYRVIKRNRFIFLNNSLDENMLRIVCAHELGHDQLHRNMAKTTSIHEFMLYDMKSKPEYEANIVAAEILMDSDEVLRYIYEYGYTAEQIASAMSTDINLVALKVAHLATLGYNLHALEHKSNFLK</sequence>
<keyword evidence="3" id="KW-1185">Reference proteome</keyword>
<feature type="domain" description="IrrE N-terminal-like" evidence="1">
    <location>
        <begin position="28"/>
        <end position="137"/>
    </location>
</feature>
<comment type="caution">
    <text evidence="2">The sequence shown here is derived from an EMBL/GenBank/DDBJ whole genome shotgun (WGS) entry which is preliminary data.</text>
</comment>
<accession>A0ABV2M728</accession>
<gene>
    <name evidence="2" type="ORF">ABID24_003474</name>
</gene>
<evidence type="ECO:0000313" key="2">
    <source>
        <dbReference type="EMBL" id="MET3752204.1"/>
    </source>
</evidence>
<proteinExistence type="predicted"/>
<evidence type="ECO:0000313" key="3">
    <source>
        <dbReference type="Proteomes" id="UP001549106"/>
    </source>
</evidence>
<dbReference type="Proteomes" id="UP001549106">
    <property type="component" value="Unassembled WGS sequence"/>
</dbReference>
<dbReference type="InterPro" id="IPR010359">
    <property type="entry name" value="IrrE_HExxH"/>
</dbReference>
<dbReference type="InterPro" id="IPR036897">
    <property type="entry name" value="CarbamoylP_synth_lsu_oligo_sf"/>
</dbReference>